<dbReference type="GO" id="GO:0016874">
    <property type="term" value="F:ligase activity"/>
    <property type="evidence" value="ECO:0007669"/>
    <property type="project" value="UniProtKB-KW"/>
</dbReference>
<dbReference type="InterPro" id="IPR013083">
    <property type="entry name" value="Znf_RING/FYVE/PHD"/>
</dbReference>
<evidence type="ECO:0000256" key="1">
    <source>
        <dbReference type="ARBA" id="ARBA00022723"/>
    </source>
</evidence>
<sequence length="127" mass="14302">QICFVCEERGAAITCQETGCERSFHLPCAESGQCVTQYFGCYRAFCWEHRPQQAVEAAPEGNKCLICIDPVDDQRSYCTMVCPVCKHAWFHRECSQGQALCAGISSFLCPLCRDREIFQAEMLTMGI</sequence>
<keyword evidence="8" id="KW-1185">Reference proteome</keyword>
<evidence type="ECO:0000256" key="4">
    <source>
        <dbReference type="PROSITE-ProRule" id="PRU00175"/>
    </source>
</evidence>
<keyword evidence="7" id="KW-0436">Ligase</keyword>
<dbReference type="GO" id="GO:0008270">
    <property type="term" value="F:zinc ion binding"/>
    <property type="evidence" value="ECO:0007669"/>
    <property type="project" value="UniProtKB-KW"/>
</dbReference>
<dbReference type="PANTHER" id="PTHR12420">
    <property type="entry name" value="PHD FINGER PROTEIN"/>
    <property type="match status" value="1"/>
</dbReference>
<dbReference type="SMART" id="SM00249">
    <property type="entry name" value="PHD"/>
    <property type="match status" value="2"/>
</dbReference>
<feature type="domain" description="PHD-type" evidence="6">
    <location>
        <begin position="1"/>
        <end position="50"/>
    </location>
</feature>
<evidence type="ECO:0000259" key="6">
    <source>
        <dbReference type="PROSITE" id="PS51805"/>
    </source>
</evidence>
<evidence type="ECO:0000313" key="7">
    <source>
        <dbReference type="EMBL" id="NWI66803.1"/>
    </source>
</evidence>
<evidence type="ECO:0000259" key="5">
    <source>
        <dbReference type="PROSITE" id="PS50089"/>
    </source>
</evidence>
<keyword evidence="3" id="KW-0862">Zinc</keyword>
<feature type="non-terminal residue" evidence="7">
    <location>
        <position position="1"/>
    </location>
</feature>
<accession>A0A851DEJ0</accession>
<dbReference type="Proteomes" id="UP000660247">
    <property type="component" value="Unassembled WGS sequence"/>
</dbReference>
<evidence type="ECO:0000256" key="2">
    <source>
        <dbReference type="ARBA" id="ARBA00022771"/>
    </source>
</evidence>
<dbReference type="InterPro" id="IPR001965">
    <property type="entry name" value="Znf_PHD"/>
</dbReference>
<dbReference type="Pfam" id="PF13771">
    <property type="entry name" value="zf-HC5HC2H"/>
    <property type="match status" value="1"/>
</dbReference>
<gene>
    <name evidence="7" type="primary">G2e3_1</name>
    <name evidence="7" type="ORF">TODMEX_R07239</name>
</gene>
<dbReference type="SMART" id="SM00184">
    <property type="entry name" value="RING"/>
    <property type="match status" value="2"/>
</dbReference>
<feature type="non-terminal residue" evidence="7">
    <location>
        <position position="127"/>
    </location>
</feature>
<dbReference type="PROSITE" id="PS51805">
    <property type="entry name" value="EPHD"/>
    <property type="match status" value="1"/>
</dbReference>
<dbReference type="Gene3D" id="3.30.40.10">
    <property type="entry name" value="Zinc/RING finger domain, C3HC4 (zinc finger)"/>
    <property type="match status" value="1"/>
</dbReference>
<feature type="domain" description="RING-type" evidence="5">
    <location>
        <begin position="64"/>
        <end position="113"/>
    </location>
</feature>
<dbReference type="InterPro" id="IPR034732">
    <property type="entry name" value="EPHD"/>
</dbReference>
<name>A0A851DEJ0_TODME</name>
<organism evidence="7 8">
    <name type="scientific">Todus mexicanus</name>
    <name type="common">Puerto Rican tody</name>
    <dbReference type="NCBI Taxonomy" id="135184"/>
    <lineage>
        <taxon>Eukaryota</taxon>
        <taxon>Metazoa</taxon>
        <taxon>Chordata</taxon>
        <taxon>Craniata</taxon>
        <taxon>Vertebrata</taxon>
        <taxon>Euteleostomi</taxon>
        <taxon>Archelosauria</taxon>
        <taxon>Archosauria</taxon>
        <taxon>Dinosauria</taxon>
        <taxon>Saurischia</taxon>
        <taxon>Theropoda</taxon>
        <taxon>Coelurosauria</taxon>
        <taxon>Aves</taxon>
        <taxon>Neognathae</taxon>
        <taxon>Neoaves</taxon>
        <taxon>Telluraves</taxon>
        <taxon>Coraciimorphae</taxon>
        <taxon>Coraciiformes</taxon>
        <taxon>Todidae</taxon>
        <taxon>Todus</taxon>
    </lineage>
</organism>
<dbReference type="PROSITE" id="PS50089">
    <property type="entry name" value="ZF_RING_2"/>
    <property type="match status" value="1"/>
</dbReference>
<dbReference type="InterPro" id="IPR019786">
    <property type="entry name" value="Zinc_finger_PHD-type_CS"/>
</dbReference>
<comment type="caution">
    <text evidence="7">The sequence shown here is derived from an EMBL/GenBank/DDBJ whole genome shotgun (WGS) entry which is preliminary data.</text>
</comment>
<reference evidence="7" key="1">
    <citation type="submission" date="2019-10" db="EMBL/GenBank/DDBJ databases">
        <title>Bird 10,000 Genomes (B10K) Project - Family phase.</title>
        <authorList>
            <person name="Zhang G."/>
        </authorList>
    </citation>
    <scope>NUCLEOTIDE SEQUENCE</scope>
    <source>
        <strain evidence="7">B10K-DU-002-69</strain>
        <tissue evidence="7">Muscle</tissue>
    </source>
</reference>
<dbReference type="InterPro" id="IPR001841">
    <property type="entry name" value="Znf_RING"/>
</dbReference>
<dbReference type="OrthoDB" id="512616at2759"/>
<evidence type="ECO:0000256" key="3">
    <source>
        <dbReference type="ARBA" id="ARBA00022833"/>
    </source>
</evidence>
<dbReference type="EMBL" id="WEIS01051363">
    <property type="protein sequence ID" value="NWI66803.1"/>
    <property type="molecule type" value="Genomic_DNA"/>
</dbReference>
<proteinExistence type="predicted"/>
<dbReference type="AlphaFoldDB" id="A0A851DEJ0"/>
<dbReference type="InterPro" id="IPR051188">
    <property type="entry name" value="PHD-type_Zinc_Finger"/>
</dbReference>
<dbReference type="PANTHER" id="PTHR12420:SF47">
    <property type="entry name" value="PHD FINGER PROTEIN 7"/>
    <property type="match status" value="1"/>
</dbReference>
<evidence type="ECO:0000313" key="8">
    <source>
        <dbReference type="Proteomes" id="UP000660247"/>
    </source>
</evidence>
<protein>
    <submittedName>
        <fullName evidence="7">G2E3 ligase</fullName>
    </submittedName>
</protein>
<keyword evidence="1" id="KW-0479">Metal-binding</keyword>
<dbReference type="PROSITE" id="PS01359">
    <property type="entry name" value="ZF_PHD_1"/>
    <property type="match status" value="1"/>
</dbReference>
<keyword evidence="2 4" id="KW-0863">Zinc-finger</keyword>
<dbReference type="GO" id="GO:0005634">
    <property type="term" value="C:nucleus"/>
    <property type="evidence" value="ECO:0007669"/>
    <property type="project" value="TreeGrafter"/>
</dbReference>